<dbReference type="InterPro" id="IPR006342">
    <property type="entry name" value="FkbM_mtfrase"/>
</dbReference>
<dbReference type="OrthoDB" id="5775722at2759"/>
<organism evidence="2 3">
    <name type="scientific">Caenorhabditis bovis</name>
    <dbReference type="NCBI Taxonomy" id="2654633"/>
    <lineage>
        <taxon>Eukaryota</taxon>
        <taxon>Metazoa</taxon>
        <taxon>Ecdysozoa</taxon>
        <taxon>Nematoda</taxon>
        <taxon>Chromadorea</taxon>
        <taxon>Rhabditida</taxon>
        <taxon>Rhabditina</taxon>
        <taxon>Rhabditomorpha</taxon>
        <taxon>Rhabditoidea</taxon>
        <taxon>Rhabditidae</taxon>
        <taxon>Peloderinae</taxon>
        <taxon>Caenorhabditis</taxon>
    </lineage>
</organism>
<dbReference type="PANTHER" id="PTHR22989">
    <property type="entry name" value="UNCHARACTERIZED DUF13 C.ELEGANS"/>
    <property type="match status" value="1"/>
</dbReference>
<accession>A0A8S1F925</accession>
<name>A0A8S1F925_9PELO</name>
<gene>
    <name evidence="2" type="ORF">CBOVIS_LOCUS9344</name>
</gene>
<dbReference type="PANTHER" id="PTHR22989:SF9">
    <property type="entry name" value="METHYLTRANSFERASE FKBM DOMAIN-CONTAINING PROTEIN"/>
    <property type="match status" value="1"/>
</dbReference>
<dbReference type="Proteomes" id="UP000494206">
    <property type="component" value="Unassembled WGS sequence"/>
</dbReference>
<evidence type="ECO:0000313" key="2">
    <source>
        <dbReference type="EMBL" id="CAB3407410.1"/>
    </source>
</evidence>
<feature type="domain" description="Methyltransferase FkbM" evidence="1">
    <location>
        <begin position="363"/>
        <end position="549"/>
    </location>
</feature>
<dbReference type="AlphaFoldDB" id="A0A8S1F925"/>
<evidence type="ECO:0000313" key="3">
    <source>
        <dbReference type="Proteomes" id="UP000494206"/>
    </source>
</evidence>
<comment type="caution">
    <text evidence="2">The sequence shown here is derived from an EMBL/GenBank/DDBJ whole genome shotgun (WGS) entry which is preliminary data.</text>
</comment>
<sequence>MSKWFARQLKCKSAQCTVCTPHGQQPFEYWRTFAERSQYCDKFANSHQLHLIALANRDETKYAILPHSNDTDNTLVTLGIGNDIGAELALRQAFGANANSLRFFGADPIVEANRELYSRIGQYFPFAVAAQSGVSTASVLVQDAYQNRDVVHVVIVYFLKAILNRTIIDHLWLDAEYAEYTMLDVFYRGGRFDANGITVCQWSCENSSGDANTSLPFTATDARCACVRFVVLAATHTPKVASSISSHCWQKSLIAKDVFVIVTKSHSASWNKLEKRPPPMMAISAFHSTNGMRMNSSRLLLALPLVLLFLYLYYAKQASNARVPLFDEWNECISTELRNLSDAAQFWRKFQHRADRCDEMAQIERLGIVHLRNLDEIKYALLPVGTQANRQNVLVTLGIGNDINSEVQLQKKMTDFGHDVTFYGADPIIENNRELYQKIGQFFPFAVGGDAGYSTASVMINNTYMNHDVVHVDIIYFLDKILKVKTIDHLWLDAEGAEYGFLDIFFKGGRLDQHGITFCQMSLEVHNPNDDQKAQFMDFIRRIVEEKRYAFFKSLEIGHMRMWLFNFDNDYCVQKFVAKDLVTK</sequence>
<proteinExistence type="predicted"/>
<feature type="domain" description="Methyltransferase FkbM" evidence="1">
    <location>
        <begin position="62"/>
        <end position="201"/>
    </location>
</feature>
<keyword evidence="3" id="KW-1185">Reference proteome</keyword>
<dbReference type="Pfam" id="PF05050">
    <property type="entry name" value="Methyltransf_21"/>
    <property type="match status" value="2"/>
</dbReference>
<protein>
    <recommendedName>
        <fullName evidence="1">Methyltransferase FkbM domain-containing protein</fullName>
    </recommendedName>
</protein>
<evidence type="ECO:0000259" key="1">
    <source>
        <dbReference type="Pfam" id="PF05050"/>
    </source>
</evidence>
<reference evidence="2 3" key="1">
    <citation type="submission" date="2020-04" db="EMBL/GenBank/DDBJ databases">
        <authorList>
            <person name="Laetsch R D."/>
            <person name="Stevens L."/>
            <person name="Kumar S."/>
            <person name="Blaxter L. M."/>
        </authorList>
    </citation>
    <scope>NUCLEOTIDE SEQUENCE [LARGE SCALE GENOMIC DNA]</scope>
</reference>
<dbReference type="EMBL" id="CADEPM010000006">
    <property type="protein sequence ID" value="CAB3407410.1"/>
    <property type="molecule type" value="Genomic_DNA"/>
</dbReference>